<dbReference type="Proteomes" id="UP001595912">
    <property type="component" value="Unassembled WGS sequence"/>
</dbReference>
<evidence type="ECO:0000256" key="3">
    <source>
        <dbReference type="ARBA" id="ARBA00022825"/>
    </source>
</evidence>
<dbReference type="Pfam" id="PF17766">
    <property type="entry name" value="fn3_6"/>
    <property type="match status" value="1"/>
</dbReference>
<dbReference type="Pfam" id="PF02225">
    <property type="entry name" value="PA"/>
    <property type="match status" value="1"/>
</dbReference>
<evidence type="ECO:0000259" key="6">
    <source>
        <dbReference type="Pfam" id="PF00082"/>
    </source>
</evidence>
<protein>
    <submittedName>
        <fullName evidence="9">S8 family serine peptidase</fullName>
    </submittedName>
</protein>
<evidence type="ECO:0000256" key="4">
    <source>
        <dbReference type="PROSITE-ProRule" id="PRU01240"/>
    </source>
</evidence>
<keyword evidence="2 4" id="KW-0378">Hydrolase</keyword>
<feature type="domain" description="Peptidase S8/S53" evidence="6">
    <location>
        <begin position="243"/>
        <end position="685"/>
    </location>
</feature>
<gene>
    <name evidence="9" type="ORF">ACFPIJ_12970</name>
</gene>
<feature type="region of interest" description="Disordered" evidence="5">
    <location>
        <begin position="1"/>
        <end position="35"/>
    </location>
</feature>
<dbReference type="InterPro" id="IPR003137">
    <property type="entry name" value="PA_domain"/>
</dbReference>
<accession>A0ABV9VTX6</accession>
<dbReference type="PANTHER" id="PTHR10795">
    <property type="entry name" value="PROPROTEIN CONVERTASE SUBTILISIN/KEXIN"/>
    <property type="match status" value="1"/>
</dbReference>
<dbReference type="InterPro" id="IPR045051">
    <property type="entry name" value="SBT"/>
</dbReference>
<feature type="domain" description="PA" evidence="7">
    <location>
        <begin position="499"/>
        <end position="564"/>
    </location>
</feature>
<sequence length="1152" mass="118268">MRVDRGWARPSKCTGGSTGEHGRNPSDTSPSMRGGMMSRRTWVRAAMASALVPPLLVMVSASPSQAAPVQNGSLTPVPGASLAKQVEAAKSPTSRMAKTDPSLLNRTDSTRLSIAVKLDYDSTATYSGGIAGYEATSPSVTGKALSGSTAEQRYESRIKAIEDKFLGQLQKQVPDAKIGQKLRTVYGGIALTVPANKIGSILGIDNVVAVQSDAARAPQTDSSTSFIGADQVYPSLGGKPNAGKGVIFGSLDSGVWPEHPSFADNGNLGAPPAKADGTPRACDFGDNPLTPAADPFVCQNKLIGGKGFLDTYNANQPVELFGYTARDSDGHGTHTASTAAGNPVASANVLGVERGPINGVAPGAWVSVYKVCGATGCYSTDSAAAVAQAIKDGVKVINFSISGGASPYTDVVELAFFDAYKAGVFVAASAGNSGPGASTSDHLSGWVTTVAASTQKRSFESTLTVSSTDGTQTVLKGISITQGISTPTNVVLASAPPYNSPTCEVPAPPGIFVGKIVACQRSPGRIMKGFNVQQGGAAGMILYNNPAADALSDNHWLPTVHLADGTAFLNYVAAHPGIKASFTQGEKVIGTGDVMTSFSSRGPGGQFIKPDITAPGAQILAGQTPVLDDAAGGPPGQYFMAIAGTSMSSPHIAGSAILEKAAHPDFTPGQIKSSLMTTATTNVKKENGTTPADPFDLGAGRVQVNLAANPGLTFDETADRLFALGNDPVNAVQINLPSVNAPIMPGKLTAVRTAKNVTNKTQTYRVETTSPAGSSITVSPAVFTVAPGKTATINITIKSNAPKAQYFGEVRLKPVSSSVPALHLPVAFIPQQGNVTVTQACSPASLTLLQNSTCTVTATNQTFNDTTADFTTTSTLNLPIVGASGATVVHPFKAEKKNAPLAGAVAGTPSIAPGTIAGYIPLDLFGGTLVTPIGDENLTTFNVPPFKYNGVEYSSLTVDSNGYLYPGSDDSTENNNCCDISPIPNPAKPNNVLAPFWTDLDGTGATGLLINVLTDGVGTWTVVEWRVNDFGTTNTRRFQVWLGSGGPQDIAFSYDFGTVSSLPAGQNLVVGAENEAGTGGQGLPLNTLPTTDLYVTSTDPVPGASTSYTVTVKGLLPGTGRVTTSVVTAAVPGTTIVNTDIGVTLKLNRIGT</sequence>
<feature type="active site" description="Charge relay system" evidence="4">
    <location>
        <position position="252"/>
    </location>
</feature>
<evidence type="ECO:0000313" key="9">
    <source>
        <dbReference type="EMBL" id="MFC4998743.1"/>
    </source>
</evidence>
<dbReference type="Gene3D" id="3.50.30.30">
    <property type="match status" value="1"/>
</dbReference>
<dbReference type="SUPFAM" id="SSF52743">
    <property type="entry name" value="Subtilisin-like"/>
    <property type="match status" value="1"/>
</dbReference>
<evidence type="ECO:0000256" key="5">
    <source>
        <dbReference type="SAM" id="MobiDB-lite"/>
    </source>
</evidence>
<name>A0ABV9VTX6_9ACTN</name>
<evidence type="ECO:0000256" key="1">
    <source>
        <dbReference type="ARBA" id="ARBA00022670"/>
    </source>
</evidence>
<keyword evidence="3 4" id="KW-0720">Serine protease</keyword>
<evidence type="ECO:0000259" key="8">
    <source>
        <dbReference type="Pfam" id="PF17766"/>
    </source>
</evidence>
<dbReference type="Pfam" id="PF00082">
    <property type="entry name" value="Peptidase_S8"/>
    <property type="match status" value="1"/>
</dbReference>
<dbReference type="InterPro" id="IPR023828">
    <property type="entry name" value="Peptidase_S8_Ser-AS"/>
</dbReference>
<dbReference type="RefSeq" id="WP_380114987.1">
    <property type="nucleotide sequence ID" value="NZ_JBHSIU010000013.1"/>
</dbReference>
<evidence type="ECO:0000259" key="7">
    <source>
        <dbReference type="Pfam" id="PF02225"/>
    </source>
</evidence>
<dbReference type="InterPro" id="IPR041469">
    <property type="entry name" value="Subtilisin-like_FN3"/>
</dbReference>
<feature type="active site" description="Charge relay system" evidence="4">
    <location>
        <position position="331"/>
    </location>
</feature>
<feature type="active site" description="Charge relay system" evidence="4">
    <location>
        <position position="646"/>
    </location>
</feature>
<dbReference type="Gene3D" id="2.60.40.2310">
    <property type="match status" value="1"/>
</dbReference>
<dbReference type="Gene3D" id="3.40.50.200">
    <property type="entry name" value="Peptidase S8/S53 domain"/>
    <property type="match status" value="1"/>
</dbReference>
<dbReference type="CDD" id="cd04852">
    <property type="entry name" value="Peptidases_S8_3"/>
    <property type="match status" value="1"/>
</dbReference>
<dbReference type="PROSITE" id="PS00138">
    <property type="entry name" value="SUBTILASE_SER"/>
    <property type="match status" value="1"/>
</dbReference>
<dbReference type="InterPro" id="IPR000209">
    <property type="entry name" value="Peptidase_S8/S53_dom"/>
</dbReference>
<dbReference type="InterPro" id="IPR036852">
    <property type="entry name" value="Peptidase_S8/S53_dom_sf"/>
</dbReference>
<evidence type="ECO:0000256" key="2">
    <source>
        <dbReference type="ARBA" id="ARBA00022801"/>
    </source>
</evidence>
<dbReference type="InterPro" id="IPR034197">
    <property type="entry name" value="Peptidases_S8_3"/>
</dbReference>
<evidence type="ECO:0000313" key="10">
    <source>
        <dbReference type="Proteomes" id="UP001595912"/>
    </source>
</evidence>
<dbReference type="EMBL" id="JBHSIU010000013">
    <property type="protein sequence ID" value="MFC4998743.1"/>
    <property type="molecule type" value="Genomic_DNA"/>
</dbReference>
<proteinExistence type="inferred from homology"/>
<comment type="caution">
    <text evidence="9">The sequence shown here is derived from an EMBL/GenBank/DDBJ whole genome shotgun (WGS) entry which is preliminary data.</text>
</comment>
<dbReference type="CDD" id="cd02120">
    <property type="entry name" value="PA_subtilisin_like"/>
    <property type="match status" value="1"/>
</dbReference>
<dbReference type="PRINTS" id="PR00723">
    <property type="entry name" value="SUBTILISIN"/>
</dbReference>
<organism evidence="9 10">
    <name type="scientific">Dactylosporangium cerinum</name>
    <dbReference type="NCBI Taxonomy" id="1434730"/>
    <lineage>
        <taxon>Bacteria</taxon>
        <taxon>Bacillati</taxon>
        <taxon>Actinomycetota</taxon>
        <taxon>Actinomycetes</taxon>
        <taxon>Micromonosporales</taxon>
        <taxon>Micromonosporaceae</taxon>
        <taxon>Dactylosporangium</taxon>
    </lineage>
</organism>
<dbReference type="PROSITE" id="PS51892">
    <property type="entry name" value="SUBTILASE"/>
    <property type="match status" value="1"/>
</dbReference>
<keyword evidence="1 4" id="KW-0645">Protease</keyword>
<comment type="similarity">
    <text evidence="4">Belongs to the peptidase S8 family.</text>
</comment>
<feature type="domain" description="Subtilisin-like protease fibronectin type-III" evidence="8">
    <location>
        <begin position="733"/>
        <end position="813"/>
    </location>
</feature>
<reference evidence="10" key="1">
    <citation type="journal article" date="2019" name="Int. J. Syst. Evol. Microbiol.">
        <title>The Global Catalogue of Microorganisms (GCM) 10K type strain sequencing project: providing services to taxonomists for standard genome sequencing and annotation.</title>
        <authorList>
            <consortium name="The Broad Institute Genomics Platform"/>
            <consortium name="The Broad Institute Genome Sequencing Center for Infectious Disease"/>
            <person name="Wu L."/>
            <person name="Ma J."/>
        </authorList>
    </citation>
    <scope>NUCLEOTIDE SEQUENCE [LARGE SCALE GENOMIC DNA]</scope>
    <source>
        <strain evidence="10">CGMCC 4.7152</strain>
    </source>
</reference>
<keyword evidence="10" id="KW-1185">Reference proteome</keyword>
<dbReference type="InterPro" id="IPR015500">
    <property type="entry name" value="Peptidase_S8_subtilisin-rel"/>
</dbReference>